<feature type="region of interest" description="Disordered" evidence="1">
    <location>
        <begin position="638"/>
        <end position="662"/>
    </location>
</feature>
<reference evidence="4 5" key="1">
    <citation type="submission" date="2020-01" db="EMBL/GenBank/DDBJ databases">
        <authorList>
            <consortium name="DOE Joint Genome Institute"/>
            <person name="Haridas S."/>
            <person name="Albert R."/>
            <person name="Binder M."/>
            <person name="Bloem J."/>
            <person name="Labutti K."/>
            <person name="Salamov A."/>
            <person name="Andreopoulos B."/>
            <person name="Baker S.E."/>
            <person name="Barry K."/>
            <person name="Bills G."/>
            <person name="Bluhm B.H."/>
            <person name="Cannon C."/>
            <person name="Castanera R."/>
            <person name="Culley D.E."/>
            <person name="Daum C."/>
            <person name="Ezra D."/>
            <person name="Gonzalez J.B."/>
            <person name="Henrissat B."/>
            <person name="Kuo A."/>
            <person name="Liang C."/>
            <person name="Lipzen A."/>
            <person name="Lutzoni F."/>
            <person name="Magnuson J."/>
            <person name="Mondo S."/>
            <person name="Nolan M."/>
            <person name="Ohm R."/>
            <person name="Pangilinan J."/>
            <person name="Park H.-J.H."/>
            <person name="Ramirez L."/>
            <person name="Alfaro M."/>
            <person name="Sun H."/>
            <person name="Tritt A."/>
            <person name="Yoshinaga Y."/>
            <person name="Zwiers L.-H.L."/>
            <person name="Turgeon B.G."/>
            <person name="Goodwin S.B."/>
            <person name="Spatafora J.W."/>
            <person name="Crous P.W."/>
            <person name="Grigoriev I.V."/>
        </authorList>
    </citation>
    <scope>NUCLEOTIDE SEQUENCE [LARGE SCALE GENOMIC DNA]</scope>
    <source>
        <strain evidence="4 5">CBS 611.86</strain>
    </source>
</reference>
<dbReference type="InterPro" id="IPR057559">
    <property type="entry name" value="SAM_6"/>
</dbReference>
<dbReference type="AlphaFoldDB" id="A0A7C8I8J4"/>
<feature type="compositionally biased region" description="Polar residues" evidence="1">
    <location>
        <begin position="642"/>
        <end position="661"/>
    </location>
</feature>
<feature type="region of interest" description="Disordered" evidence="1">
    <location>
        <begin position="536"/>
        <end position="616"/>
    </location>
</feature>
<evidence type="ECO:0000259" key="2">
    <source>
        <dbReference type="Pfam" id="PF23394"/>
    </source>
</evidence>
<dbReference type="EMBL" id="JAADJZ010000007">
    <property type="protein sequence ID" value="KAF2873348.1"/>
    <property type="molecule type" value="Genomic_DNA"/>
</dbReference>
<dbReference type="OrthoDB" id="3647246at2759"/>
<name>A0A7C8I8J4_9PLEO</name>
<feature type="domain" description="DUF7102" evidence="2">
    <location>
        <begin position="701"/>
        <end position="857"/>
    </location>
</feature>
<dbReference type="Pfam" id="PF23395">
    <property type="entry name" value="SAM_6"/>
    <property type="match status" value="1"/>
</dbReference>
<dbReference type="Pfam" id="PF23394">
    <property type="entry name" value="DUF7102"/>
    <property type="match status" value="1"/>
</dbReference>
<proteinExistence type="predicted"/>
<evidence type="ECO:0000259" key="3">
    <source>
        <dbReference type="Pfam" id="PF23395"/>
    </source>
</evidence>
<feature type="compositionally biased region" description="Basic and acidic residues" evidence="1">
    <location>
        <begin position="604"/>
        <end position="614"/>
    </location>
</feature>
<gene>
    <name evidence="4" type="ORF">BDV95DRAFT_592732</name>
</gene>
<accession>A0A7C8I8J4</accession>
<dbReference type="Proteomes" id="UP000481861">
    <property type="component" value="Unassembled WGS sequence"/>
</dbReference>
<protein>
    <submittedName>
        <fullName evidence="4">Uncharacterized protein</fullName>
    </submittedName>
</protein>
<evidence type="ECO:0000313" key="5">
    <source>
        <dbReference type="Proteomes" id="UP000481861"/>
    </source>
</evidence>
<sequence>MELDLEEPEPTVLEYARFHGLCKTYTTEQPSINNIPAPSNNILHTDLRDPPSSSITNPGDKLTKERLAVSKDAALLLHSIHSMQQQSDSGPVATDEHKRILRLKQELPMLRSDDELDLHNFGSPTTPNLTNLNIPFETVDEEKDEGFNWPAKYFAYPEQSEQRAKVEKLAISKDVLLFLQDSVRDSYTLLDLEQVKAENLSYKRNPALRPVTPPLLPLSPPPTPYVPSSPANRLELLSESSNSTLAEAKVLEKQIMQGDALVREGSDGSDPMLLEDLDYEHLTNAVFSESSLPVSKRRAEGLKVEGPLTPPMFSESPLKKLKSVSFPDMLHEYIPDLPSQYENGNDILDNDESIASFYRDVEPFVEEARMKVENEQLSEVDTTMRVEVPHVELSQPISPWNQFGNKLIKKDSGLDTELDAQRKFILHIKRNDLKATPSWHGVAKLERTLEWKLIREQTHVAINEKLHGEDILSSMLAEMAMGDVASSSTEVWKRDGLRILEDAKGSEDELEPAESQELHDMDALIRKRRLELEEEHADTVTQNVQKKNKSAAAFELASRSRTPVHESYHFNRSPAVSGPSPNVRRPNFPAIAPHPEPFSKSQKSRKDAAPKDTDNSLMFGGLFSASTALHRFMEVQGKPVRSSKTANIPSHTMDTPHSPDNNPIIPVELSRVDAEFHAQEATRSMPPPPLPSIPRELPPCTFIISTTLLKQRSLTKEVEKLYPRAEFIDRDFDLPNWATNEADLLLSPSTGLIIATLQQLRQRALPGQPDRSPLRERIGVLQYRYERLVIMISEGLSREMEAHGTGRPLDTRDKETLAHFEKFVSEIEGDVLVEYVRGGEQALARSIVKQMAVYGLPHASQDISSLKFASEETYVSVQKTSISFSLSLPAWEVFLRRAGLNPFAAQVILASMKEPYDLTVTSSSPNSSESSSKSVSVFGLPAFLMMEAEERIDRFQVLLGGSRILKRVSAMMDQEWPSAVHGFTM</sequence>
<comment type="caution">
    <text evidence="4">The sequence shown here is derived from an EMBL/GenBank/DDBJ whole genome shotgun (WGS) entry which is preliminary data.</text>
</comment>
<keyword evidence="5" id="KW-1185">Reference proteome</keyword>
<dbReference type="InterPro" id="IPR055528">
    <property type="entry name" value="DUF7102"/>
</dbReference>
<organism evidence="4 5">
    <name type="scientific">Massariosphaeria phaeospora</name>
    <dbReference type="NCBI Taxonomy" id="100035"/>
    <lineage>
        <taxon>Eukaryota</taxon>
        <taxon>Fungi</taxon>
        <taxon>Dikarya</taxon>
        <taxon>Ascomycota</taxon>
        <taxon>Pezizomycotina</taxon>
        <taxon>Dothideomycetes</taxon>
        <taxon>Pleosporomycetidae</taxon>
        <taxon>Pleosporales</taxon>
        <taxon>Pleosporales incertae sedis</taxon>
        <taxon>Massariosphaeria</taxon>
    </lineage>
</organism>
<evidence type="ECO:0000313" key="4">
    <source>
        <dbReference type="EMBL" id="KAF2873348.1"/>
    </source>
</evidence>
<evidence type="ECO:0000256" key="1">
    <source>
        <dbReference type="SAM" id="MobiDB-lite"/>
    </source>
</evidence>
<feature type="domain" description="SAM-like" evidence="3">
    <location>
        <begin position="890"/>
        <end position="971"/>
    </location>
</feature>